<keyword evidence="2" id="KW-1185">Reference proteome</keyword>
<proteinExistence type="predicted"/>
<dbReference type="PATRIC" id="fig|1582439.9.peg.2172"/>
<dbReference type="EMBL" id="CP010868">
    <property type="protein sequence ID" value="AJM93311.1"/>
    <property type="molecule type" value="Genomic_DNA"/>
</dbReference>
<organism evidence="1 2">
    <name type="scientific">Nitrosopumilus piranensis</name>
    <dbReference type="NCBI Taxonomy" id="1582439"/>
    <lineage>
        <taxon>Archaea</taxon>
        <taxon>Nitrososphaerota</taxon>
        <taxon>Nitrososphaeria</taxon>
        <taxon>Nitrosopumilales</taxon>
        <taxon>Nitrosopumilaceae</taxon>
        <taxon>Nitrosopumilus</taxon>
    </lineage>
</organism>
<dbReference type="STRING" id="1582439.NPIRD3C_2101"/>
<accession>A0A0C5BYB4</accession>
<evidence type="ECO:0000313" key="1">
    <source>
        <dbReference type="EMBL" id="AJM93311.1"/>
    </source>
</evidence>
<protein>
    <submittedName>
        <fullName evidence="1">Uncharacterized protein</fullName>
    </submittedName>
</protein>
<dbReference type="KEGG" id="nid:NPIRD3C_2101"/>
<dbReference type="Proteomes" id="UP000032027">
    <property type="component" value="Chromosome"/>
</dbReference>
<gene>
    <name evidence="1" type="ORF">NPIRD3C_2101</name>
</gene>
<reference evidence="2" key="1">
    <citation type="submission" date="2015-02" db="EMBL/GenBank/DDBJ databases">
        <title>Characterization of two novel Thaumarchaeota isolated from the Northern Adriatic Sea.</title>
        <authorList>
            <person name="Bayer B."/>
            <person name="Vojvoda J."/>
            <person name="Offre P."/>
            <person name="Srivastava A."/>
            <person name="Elisabeth N."/>
            <person name="Garcia J.A.L."/>
            <person name="Schleper C."/>
            <person name="Herndl G.J."/>
        </authorList>
    </citation>
    <scope>NUCLEOTIDE SEQUENCE [LARGE SCALE GENOMIC DNA]</scope>
    <source>
        <strain evidence="2">D3C</strain>
    </source>
</reference>
<sequence>MFFISIKKSRVTLGLKEKCAICSQKIELRFVPMEEWGIEGSICGDCYSKKIHEHYPGDHIRVNKHLD</sequence>
<name>A0A0C5BYB4_9ARCH</name>
<evidence type="ECO:0000313" key="2">
    <source>
        <dbReference type="Proteomes" id="UP000032027"/>
    </source>
</evidence>
<dbReference type="HOGENOM" id="CLU_2802020_0_0_2"/>
<dbReference type="AlphaFoldDB" id="A0A0C5BYB4"/>
<reference evidence="1 2" key="2">
    <citation type="journal article" date="2016" name="ISME J.">
        <title>Physiological and genomic characterization of two novel marine thaumarchaeal strains indicates niche differentiation.</title>
        <authorList>
            <person name="Bayer B."/>
            <person name="Vojvoda J."/>
            <person name="Offre P."/>
            <person name="Alves R.J."/>
            <person name="Elisabeth N.H."/>
            <person name="Garcia J.A."/>
            <person name="Volland J.M."/>
            <person name="Srivastava A."/>
            <person name="Schleper C."/>
            <person name="Herndl G.J."/>
        </authorList>
    </citation>
    <scope>NUCLEOTIDE SEQUENCE [LARGE SCALE GENOMIC DNA]</scope>
    <source>
        <strain evidence="1 2">D3C</strain>
    </source>
</reference>
<reference evidence="1 2" key="3">
    <citation type="journal article" date="2019" name="Int. J. Syst. Evol. Microbiol.">
        <title>Nitrosopumilus adriaticus sp. nov. and Nitrosopumilus piranensis sp. nov., two ammonia-oxidizing archaea from the Adriatic Sea and members of the class Nitrososphaeria.</title>
        <authorList>
            <person name="Bayer B."/>
            <person name="Vojvoda J."/>
            <person name="Reinthaler T."/>
            <person name="Reyes C."/>
            <person name="Pinto M."/>
            <person name="Herndl G.J."/>
        </authorList>
    </citation>
    <scope>NUCLEOTIDE SEQUENCE [LARGE SCALE GENOMIC DNA]</scope>
    <source>
        <strain evidence="1 2">D3C</strain>
    </source>
</reference>